<dbReference type="PRINTS" id="PR01410">
    <property type="entry name" value="CCBIOGENESIS"/>
</dbReference>
<comment type="function">
    <text evidence="9">Required for the biogenesis of c-type cytochromes. Possible subunit of a heme lyase.</text>
</comment>
<feature type="transmembrane region" description="Helical" evidence="11">
    <location>
        <begin position="121"/>
        <end position="142"/>
    </location>
</feature>
<evidence type="ECO:0000259" key="13">
    <source>
        <dbReference type="Pfam" id="PF16327"/>
    </source>
</evidence>
<accession>A0A1I7GN65</accession>
<dbReference type="OrthoDB" id="9761451at2"/>
<feature type="transmembrane region" description="Helical" evidence="11">
    <location>
        <begin position="425"/>
        <end position="443"/>
    </location>
</feature>
<keyword evidence="3" id="KW-1003">Cell membrane</keyword>
<dbReference type="GO" id="GO:0005886">
    <property type="term" value="C:plasma membrane"/>
    <property type="evidence" value="ECO:0007669"/>
    <property type="project" value="UniProtKB-SubCell"/>
</dbReference>
<dbReference type="InterPro" id="IPR032523">
    <property type="entry name" value="CcmF_C"/>
</dbReference>
<sequence>MIPELGNFALILALLLALIQGTLPIIGAARGIPSWIALARPVVQGQFVFVAIAFFCLAYSFVNSDFSVVNVAQNSNSKLPLQYRFAATWGSHEGSLLLWTFMLACWSVAVSVFSKHLPNDMVARVLGVMGLVSVGFLIFMLFTSNPFDRMLPGAMEGSDLNPLLQDPGMVCHPPMLYMGYVGFSVAFAFAISALLSGQLDATWARWSRPWTTVAWMFLTVGIMMGSWWAYYELGWGGWWFWDPVENASFMPWLVGTALVHSLAVTEKRGSFKSWTVLLAICAFSLSLLGTFLVRSGVLTSVHAFATDPTRGIFILAFLVTITGGSLLLFAWRAPKIGLGGKFELVSRESMLLANNLLMMVAAGSILLGTLYPLFMDALELGKISVGPPYFEAVFVPLMTPAVFLIGLGPLARWKQASLPELAVRLRWAFGVSVVTALVMPFVMGEWKLMVSFSLLMAFWVITSVIVSVIHRLRSTGKQGLFAKLAAQSRSYYGMHAAHLGIAFFIIGVALVGGYETEKDVRMEIGDTVEVGGYTFRFNGVKKAPGPNYMSDIGNVDVLRDGKKINVLEPEKRTYNASGMPMTEAAIDTGILRDLYVALGEPLENGAWVVRVYHKPFVDWIWFGCMLMAFGGFLAVTDRRYRLSSRKQRETVEAEERKAAKASKAGRKATAPMIARSKKA</sequence>
<dbReference type="InterPro" id="IPR003567">
    <property type="entry name" value="Cyt_c_biogenesis"/>
</dbReference>
<evidence type="ECO:0000313" key="15">
    <source>
        <dbReference type="Proteomes" id="UP000182649"/>
    </source>
</evidence>
<feature type="transmembrane region" description="Helical" evidence="11">
    <location>
        <begin position="6"/>
        <end position="29"/>
    </location>
</feature>
<dbReference type="Proteomes" id="UP000182649">
    <property type="component" value="Unassembled WGS sequence"/>
</dbReference>
<gene>
    <name evidence="14" type="ORF">SAMN05216417_10597</name>
</gene>
<feature type="transmembrane region" description="Helical" evidence="11">
    <location>
        <begin position="394"/>
        <end position="413"/>
    </location>
</feature>
<dbReference type="AlphaFoldDB" id="A0A1I7GN65"/>
<feature type="domain" description="Cytochrome c assembly protein" evidence="12">
    <location>
        <begin position="89"/>
        <end position="295"/>
    </location>
</feature>
<feature type="transmembrane region" description="Helical" evidence="11">
    <location>
        <begin position="491"/>
        <end position="514"/>
    </location>
</feature>
<organism evidence="14 15">
    <name type="scientific">Nitrosospira multiformis</name>
    <dbReference type="NCBI Taxonomy" id="1231"/>
    <lineage>
        <taxon>Bacteria</taxon>
        <taxon>Pseudomonadati</taxon>
        <taxon>Pseudomonadota</taxon>
        <taxon>Betaproteobacteria</taxon>
        <taxon>Nitrosomonadales</taxon>
        <taxon>Nitrosomonadaceae</taxon>
        <taxon>Nitrosospira</taxon>
    </lineage>
</organism>
<evidence type="ECO:0000259" key="12">
    <source>
        <dbReference type="Pfam" id="PF01578"/>
    </source>
</evidence>
<feature type="transmembrane region" description="Helical" evidence="11">
    <location>
        <begin position="312"/>
        <end position="331"/>
    </location>
</feature>
<comment type="subcellular location">
    <subcellularLocation>
        <location evidence="1">Cell inner membrane</location>
        <topology evidence="1">Multi-pass membrane protein</topology>
    </subcellularLocation>
</comment>
<feature type="region of interest" description="Disordered" evidence="10">
    <location>
        <begin position="644"/>
        <end position="679"/>
    </location>
</feature>
<evidence type="ECO:0000256" key="5">
    <source>
        <dbReference type="ARBA" id="ARBA00022692"/>
    </source>
</evidence>
<feature type="transmembrane region" description="Helical" evidence="11">
    <location>
        <begin position="352"/>
        <end position="374"/>
    </location>
</feature>
<dbReference type="GO" id="GO:0017004">
    <property type="term" value="P:cytochrome complex assembly"/>
    <property type="evidence" value="ECO:0007669"/>
    <property type="project" value="UniProtKB-KW"/>
</dbReference>
<protein>
    <submittedName>
        <fullName evidence="14">Cytochrome c-type biogenesis protein CcmF</fullName>
    </submittedName>
</protein>
<evidence type="ECO:0000256" key="8">
    <source>
        <dbReference type="ARBA" id="ARBA00023136"/>
    </source>
</evidence>
<dbReference type="Pfam" id="PF01578">
    <property type="entry name" value="Cytochrom_C_asm"/>
    <property type="match status" value="1"/>
</dbReference>
<feature type="transmembrane region" description="Helical" evidence="11">
    <location>
        <begin position="177"/>
        <end position="197"/>
    </location>
</feature>
<feature type="transmembrane region" description="Helical" evidence="11">
    <location>
        <begin position="209"/>
        <end position="229"/>
    </location>
</feature>
<comment type="similarity">
    <text evidence="2">Belongs to the CcmF/CycK/Ccl1/NrfE/CcsA family.</text>
</comment>
<dbReference type="EMBL" id="FPBZ01000005">
    <property type="protein sequence ID" value="SFU49706.1"/>
    <property type="molecule type" value="Genomic_DNA"/>
</dbReference>
<feature type="compositionally biased region" description="Basic and acidic residues" evidence="10">
    <location>
        <begin position="644"/>
        <end position="658"/>
    </location>
</feature>
<dbReference type="PANTHER" id="PTHR43653">
    <property type="entry name" value="CYTOCHROME C ASSEMBLY PROTEIN-RELATED"/>
    <property type="match status" value="1"/>
</dbReference>
<evidence type="ECO:0000256" key="9">
    <source>
        <dbReference type="ARBA" id="ARBA00037230"/>
    </source>
</evidence>
<evidence type="ECO:0000256" key="7">
    <source>
        <dbReference type="ARBA" id="ARBA00022989"/>
    </source>
</evidence>
<feature type="transmembrane region" description="Helical" evidence="11">
    <location>
        <begin position="96"/>
        <end position="114"/>
    </location>
</feature>
<evidence type="ECO:0000313" key="14">
    <source>
        <dbReference type="EMBL" id="SFU49706.1"/>
    </source>
</evidence>
<feature type="transmembrane region" description="Helical" evidence="11">
    <location>
        <begin position="274"/>
        <end position="292"/>
    </location>
</feature>
<feature type="transmembrane region" description="Helical" evidence="11">
    <location>
        <begin position="449"/>
        <end position="470"/>
    </location>
</feature>
<dbReference type="PRINTS" id="PR01411">
    <property type="entry name" value="CCMFBIOGNSIS"/>
</dbReference>
<keyword evidence="5 11" id="KW-0812">Transmembrane</keyword>
<evidence type="ECO:0000256" key="3">
    <source>
        <dbReference type="ARBA" id="ARBA00022475"/>
    </source>
</evidence>
<dbReference type="GO" id="GO:0015232">
    <property type="term" value="F:heme transmembrane transporter activity"/>
    <property type="evidence" value="ECO:0007669"/>
    <property type="project" value="InterPro"/>
</dbReference>
<dbReference type="GO" id="GO:0020037">
    <property type="term" value="F:heme binding"/>
    <property type="evidence" value="ECO:0007669"/>
    <property type="project" value="InterPro"/>
</dbReference>
<keyword evidence="8 11" id="KW-0472">Membrane</keyword>
<reference evidence="14 15" key="1">
    <citation type="submission" date="2016-10" db="EMBL/GenBank/DDBJ databases">
        <authorList>
            <person name="de Groot N.N."/>
        </authorList>
    </citation>
    <scope>NUCLEOTIDE SEQUENCE [LARGE SCALE GENOMIC DNA]</scope>
    <source>
        <strain evidence="14 15">Nl14</strain>
    </source>
</reference>
<evidence type="ECO:0000256" key="11">
    <source>
        <dbReference type="SAM" id="Phobius"/>
    </source>
</evidence>
<feature type="transmembrane region" description="Helical" evidence="11">
    <location>
        <begin position="619"/>
        <end position="636"/>
    </location>
</feature>
<dbReference type="NCBIfam" id="TIGR00353">
    <property type="entry name" value="nrfE"/>
    <property type="match status" value="1"/>
</dbReference>
<dbReference type="InterPro" id="IPR003568">
    <property type="entry name" value="Cyt_c_biogenesis_CcmF"/>
</dbReference>
<keyword evidence="7 11" id="KW-1133">Transmembrane helix</keyword>
<dbReference type="Pfam" id="PF16327">
    <property type="entry name" value="CcmF_C"/>
    <property type="match status" value="1"/>
</dbReference>
<feature type="domain" description="Cytochrome c-type biogenesis protein CcmF C-terminal" evidence="13">
    <location>
        <begin position="315"/>
        <end position="638"/>
    </location>
</feature>
<proteinExistence type="inferred from homology"/>
<feature type="transmembrane region" description="Helical" evidence="11">
    <location>
        <begin position="249"/>
        <end position="265"/>
    </location>
</feature>
<evidence type="ECO:0000256" key="10">
    <source>
        <dbReference type="SAM" id="MobiDB-lite"/>
    </source>
</evidence>
<dbReference type="RefSeq" id="WP_074974270.1">
    <property type="nucleotide sequence ID" value="NZ_FPBZ01000005.1"/>
</dbReference>
<evidence type="ECO:0000256" key="2">
    <source>
        <dbReference type="ARBA" id="ARBA00009186"/>
    </source>
</evidence>
<feature type="transmembrane region" description="Helical" evidence="11">
    <location>
        <begin position="41"/>
        <end position="62"/>
    </location>
</feature>
<dbReference type="InterPro" id="IPR002541">
    <property type="entry name" value="Cyt_c_assembly"/>
</dbReference>
<keyword evidence="6" id="KW-0201">Cytochrome c-type biogenesis</keyword>
<evidence type="ECO:0000256" key="4">
    <source>
        <dbReference type="ARBA" id="ARBA00022519"/>
    </source>
</evidence>
<dbReference type="NCBIfam" id="NF007691">
    <property type="entry name" value="PRK10369.1"/>
    <property type="match status" value="1"/>
</dbReference>
<dbReference type="PANTHER" id="PTHR43653:SF1">
    <property type="entry name" value="CYTOCHROME C-TYPE BIOGENESIS PROTEIN CCMF"/>
    <property type="match status" value="1"/>
</dbReference>
<keyword evidence="4" id="KW-0997">Cell inner membrane</keyword>
<evidence type="ECO:0000256" key="1">
    <source>
        <dbReference type="ARBA" id="ARBA00004429"/>
    </source>
</evidence>
<name>A0A1I7GN65_9PROT</name>
<evidence type="ECO:0000256" key="6">
    <source>
        <dbReference type="ARBA" id="ARBA00022748"/>
    </source>
</evidence>